<dbReference type="EMBL" id="LAHC01000163">
    <property type="protein sequence ID" value="PHJ87185.1"/>
    <property type="molecule type" value="Genomic_DNA"/>
</dbReference>
<name>A0ABX4KEI3_NOSLI</name>
<gene>
    <name evidence="1" type="ORF">VF04_34990</name>
</gene>
<dbReference type="RefSeq" id="WP_099072411.1">
    <property type="nucleotide sequence ID" value="NZ_LAHC01000163.1"/>
</dbReference>
<proteinExistence type="predicted"/>
<dbReference type="Proteomes" id="UP000222523">
    <property type="component" value="Unassembled WGS sequence"/>
</dbReference>
<accession>A0ABX4KEI3</accession>
<reference evidence="1 2" key="1">
    <citation type="submission" date="2015-02" db="EMBL/GenBank/DDBJ databases">
        <title>Nostoc linckia genome annotation.</title>
        <authorList>
            <person name="Zhou Z."/>
        </authorList>
    </citation>
    <scope>NUCLEOTIDE SEQUENCE [LARGE SCALE GENOMIC DNA]</scope>
    <source>
        <strain evidence="2">z7</strain>
    </source>
</reference>
<protein>
    <recommendedName>
        <fullName evidence="3">Phage protein</fullName>
    </recommendedName>
</protein>
<comment type="caution">
    <text evidence="1">The sequence shown here is derived from an EMBL/GenBank/DDBJ whole genome shotgun (WGS) entry which is preliminary data.</text>
</comment>
<evidence type="ECO:0008006" key="3">
    <source>
        <dbReference type="Google" id="ProtNLM"/>
    </source>
</evidence>
<evidence type="ECO:0000313" key="2">
    <source>
        <dbReference type="Proteomes" id="UP000222523"/>
    </source>
</evidence>
<organism evidence="1 2">
    <name type="scientific">Nostoc linckia z7</name>
    <dbReference type="NCBI Taxonomy" id="1628745"/>
    <lineage>
        <taxon>Bacteria</taxon>
        <taxon>Bacillati</taxon>
        <taxon>Cyanobacteriota</taxon>
        <taxon>Cyanophyceae</taxon>
        <taxon>Nostocales</taxon>
        <taxon>Nostocaceae</taxon>
        <taxon>Nostoc</taxon>
    </lineage>
</organism>
<keyword evidence="2" id="KW-1185">Reference proteome</keyword>
<sequence length="98" mass="11329">MKTGIELIAEERQEQIEKHLYRVKDDVDHNGAMQLCNAAVHLLGQYSCFDFDDTEDFLPSQWNAEIYKKMTLKKYRERLIIAGALIAAEIDRIQNAAN</sequence>
<evidence type="ECO:0000313" key="1">
    <source>
        <dbReference type="EMBL" id="PHJ87185.1"/>
    </source>
</evidence>